<feature type="transmembrane region" description="Helical" evidence="7">
    <location>
        <begin position="774"/>
        <end position="802"/>
    </location>
</feature>
<name>A0A379CIB0_9FIRM</name>
<protein>
    <submittedName>
        <fullName evidence="9">Acidobacterial duplicated orphan permease</fullName>
    </submittedName>
</protein>
<dbReference type="EMBL" id="UGTB01000004">
    <property type="protein sequence ID" value="SUB62043.1"/>
    <property type="molecule type" value="Genomic_DNA"/>
</dbReference>
<comment type="similarity">
    <text evidence="6">Belongs to the ABC-4 integral membrane protein family.</text>
</comment>
<keyword evidence="5 7" id="KW-0472">Membrane</keyword>
<dbReference type="GO" id="GO:0022857">
    <property type="term" value="F:transmembrane transporter activity"/>
    <property type="evidence" value="ECO:0007669"/>
    <property type="project" value="TreeGrafter"/>
</dbReference>
<reference evidence="9 10" key="1">
    <citation type="submission" date="2018-06" db="EMBL/GenBank/DDBJ databases">
        <authorList>
            <consortium name="Pathogen Informatics"/>
            <person name="Doyle S."/>
        </authorList>
    </citation>
    <scope>NUCLEOTIDE SEQUENCE [LARGE SCALE GENOMIC DNA]</scope>
    <source>
        <strain evidence="9 10">NCTC11460</strain>
    </source>
</reference>
<keyword evidence="3 7" id="KW-0812">Transmembrane</keyword>
<feature type="transmembrane region" description="Helical" evidence="7">
    <location>
        <begin position="337"/>
        <end position="360"/>
    </location>
</feature>
<feature type="domain" description="ABC3 transporter permease C-terminal" evidence="8">
    <location>
        <begin position="735"/>
        <end position="848"/>
    </location>
</feature>
<feature type="transmembrane region" description="Helical" evidence="7">
    <location>
        <begin position="240"/>
        <end position="259"/>
    </location>
</feature>
<dbReference type="InterPro" id="IPR050250">
    <property type="entry name" value="Macrolide_Exporter_MacB"/>
</dbReference>
<feature type="transmembrane region" description="Helical" evidence="7">
    <location>
        <begin position="407"/>
        <end position="430"/>
    </location>
</feature>
<proteinExistence type="inferred from homology"/>
<sequence length="859" mass="98440">MLSLIVRYIKKCYKRSIVIGICFFMSFLIIWTNGILKHTGNLVELNFLKEDSIYHLKFNNLNEKALASIKKSPDVDKIHIENLVDASKASSKYMINVIGKDKSQYKVLRGRYPNNNNEVMVQDWLLKNIGKDIGDNFEFESEISKGKVSYKIVGVLEDNVKEKSKLMFQFFTLNRKNQLDKYNLVNIILKDKGNIRSASKKMIKALKDKKLVKEGDYSINDMLIEAYENDGSTGLEVFKIIFMSVLFTTVIIASTYLISIRTRLEDMGIFKAIGMGFFDIFKLIIGELYLLMFVGGLAAFPSSIMLSNYIIARGENFYSEVQANMVSYSGLVIEPKIILIGLISVMASVLVIGLVVYWLAVKGSPIDMIRSRNRMKISYRSSRFWNYICDKFDVGIFIFLKYLRADYILTLVVILSVSLPISEILMRSYYSRENEKVMEMTDDFTKADFTIRKNNILDLTSYIPKSTADEIGDIKMPDGKSCIDRNMWANFKFSYFDIEKSMMNRKDYFDEKNKSPYMSKVLDGLYKENGKGYTIKNIVLGYNDQALEALKDHIYEGKKTSIDKNNISKDECILYYPVNYIDINRGKDPRNKILNYKLGDRIEVNIANKLKNTSLSDKEIGDFWQLKGRTPTIKKSYKIVAIVDYLPVTSGSGQDSSVNVIIPHEHMVDIDKDMGYSVGEIYIRDIKDQSFIEKSMIEKLKEYPEYFLSNMSKERLENSMAEVSYLSTENIKYYSFILVAVACMINLLTYKLMSKKKDIGLMMSLGMTESDIRTMLIGEALVYAVFSTILSLTISMVRQFVYIREMESVSRIIGLSMDINPIVFLSIFAVSLGVCMSSIYLPAKKILASDIREAIGDLE</sequence>
<keyword evidence="4 7" id="KW-1133">Transmembrane helix</keyword>
<feature type="transmembrane region" description="Helical" evidence="7">
    <location>
        <begin position="280"/>
        <end position="300"/>
    </location>
</feature>
<evidence type="ECO:0000256" key="1">
    <source>
        <dbReference type="ARBA" id="ARBA00004651"/>
    </source>
</evidence>
<evidence type="ECO:0000256" key="6">
    <source>
        <dbReference type="ARBA" id="ARBA00038076"/>
    </source>
</evidence>
<evidence type="ECO:0000259" key="8">
    <source>
        <dbReference type="Pfam" id="PF02687"/>
    </source>
</evidence>
<dbReference type="Proteomes" id="UP000255101">
    <property type="component" value="Unassembled WGS sequence"/>
</dbReference>
<evidence type="ECO:0000256" key="3">
    <source>
        <dbReference type="ARBA" id="ARBA00022692"/>
    </source>
</evidence>
<dbReference type="InterPro" id="IPR003838">
    <property type="entry name" value="ABC3_permease_C"/>
</dbReference>
<evidence type="ECO:0000256" key="4">
    <source>
        <dbReference type="ARBA" id="ARBA00022989"/>
    </source>
</evidence>
<evidence type="ECO:0000313" key="9">
    <source>
        <dbReference type="EMBL" id="SUB62043.1"/>
    </source>
</evidence>
<gene>
    <name evidence="9" type="ORF">NCTC11460_02039</name>
</gene>
<feature type="domain" description="ABC3 transporter permease C-terminal" evidence="8">
    <location>
        <begin position="240"/>
        <end position="364"/>
    </location>
</feature>
<organism evidence="9 10">
    <name type="scientific">Peptostreptococcus anaerobius</name>
    <dbReference type="NCBI Taxonomy" id="1261"/>
    <lineage>
        <taxon>Bacteria</taxon>
        <taxon>Bacillati</taxon>
        <taxon>Bacillota</taxon>
        <taxon>Clostridia</taxon>
        <taxon>Peptostreptococcales</taxon>
        <taxon>Peptostreptococcaceae</taxon>
        <taxon>Peptostreptococcus</taxon>
    </lineage>
</organism>
<feature type="transmembrane region" description="Helical" evidence="7">
    <location>
        <begin position="822"/>
        <end position="843"/>
    </location>
</feature>
<evidence type="ECO:0000256" key="2">
    <source>
        <dbReference type="ARBA" id="ARBA00022475"/>
    </source>
</evidence>
<accession>A0A379CIB0</accession>
<keyword evidence="2" id="KW-1003">Cell membrane</keyword>
<comment type="subcellular location">
    <subcellularLocation>
        <location evidence="1">Cell membrane</location>
        <topology evidence="1">Multi-pass membrane protein</topology>
    </subcellularLocation>
</comment>
<evidence type="ECO:0000256" key="7">
    <source>
        <dbReference type="SAM" id="Phobius"/>
    </source>
</evidence>
<dbReference type="GO" id="GO:0005886">
    <property type="term" value="C:plasma membrane"/>
    <property type="evidence" value="ECO:0007669"/>
    <property type="project" value="UniProtKB-SubCell"/>
</dbReference>
<dbReference type="PANTHER" id="PTHR30572:SF4">
    <property type="entry name" value="ABC TRANSPORTER PERMEASE YTRF"/>
    <property type="match status" value="1"/>
</dbReference>
<evidence type="ECO:0000256" key="5">
    <source>
        <dbReference type="ARBA" id="ARBA00023136"/>
    </source>
</evidence>
<dbReference type="Pfam" id="PF02687">
    <property type="entry name" value="FtsX"/>
    <property type="match status" value="2"/>
</dbReference>
<feature type="transmembrane region" description="Helical" evidence="7">
    <location>
        <begin position="12"/>
        <end position="31"/>
    </location>
</feature>
<feature type="transmembrane region" description="Helical" evidence="7">
    <location>
        <begin position="733"/>
        <end position="753"/>
    </location>
</feature>
<dbReference type="AlphaFoldDB" id="A0A379CIB0"/>
<evidence type="ECO:0000313" key="10">
    <source>
        <dbReference type="Proteomes" id="UP000255101"/>
    </source>
</evidence>
<dbReference type="PANTHER" id="PTHR30572">
    <property type="entry name" value="MEMBRANE COMPONENT OF TRANSPORTER-RELATED"/>
    <property type="match status" value="1"/>
</dbReference>